<name>A0A098B6G9_DESHA</name>
<evidence type="ECO:0000313" key="2">
    <source>
        <dbReference type="EMBL" id="CDX03471.1"/>
    </source>
</evidence>
<dbReference type="SUPFAM" id="SSF143011">
    <property type="entry name" value="RelE-like"/>
    <property type="match status" value="1"/>
</dbReference>
<evidence type="ECO:0000256" key="1">
    <source>
        <dbReference type="ARBA" id="ARBA00022649"/>
    </source>
</evidence>
<protein>
    <submittedName>
        <fullName evidence="2">Plasmid stabilisation system protein</fullName>
    </submittedName>
</protein>
<accession>A0A098B6G9</accession>
<sequence>MNIVITTRAKKDLEGLDKDTRNRIYLALEHLVTGQRVDIKKLKGSEYYRIRVGDYRVVIEISKQTVTLYALRVLHRREAYDR</sequence>
<dbReference type="Gene3D" id="3.30.2310.20">
    <property type="entry name" value="RelE-like"/>
    <property type="match status" value="1"/>
</dbReference>
<organism evidence="2">
    <name type="scientific">Desulfitobacterium hafniense</name>
    <name type="common">Desulfitobacterium frappieri</name>
    <dbReference type="NCBI Taxonomy" id="49338"/>
    <lineage>
        <taxon>Bacteria</taxon>
        <taxon>Bacillati</taxon>
        <taxon>Bacillota</taxon>
        <taxon>Clostridia</taxon>
        <taxon>Eubacteriales</taxon>
        <taxon>Desulfitobacteriaceae</taxon>
        <taxon>Desulfitobacterium</taxon>
    </lineage>
</organism>
<dbReference type="Pfam" id="PF05016">
    <property type="entry name" value="ParE_toxin"/>
    <property type="match status" value="1"/>
</dbReference>
<keyword evidence="1" id="KW-1277">Toxin-antitoxin system</keyword>
<dbReference type="PATRIC" id="fig|49338.4.peg.3849"/>
<dbReference type="RefSeq" id="WP_208926065.1">
    <property type="nucleotide sequence ID" value="NZ_LK996017.1"/>
</dbReference>
<dbReference type="InterPro" id="IPR052747">
    <property type="entry name" value="TA_system_RelE_toxin"/>
</dbReference>
<dbReference type="AlphaFoldDB" id="A0A098B6G9"/>
<proteinExistence type="predicted"/>
<dbReference type="InterPro" id="IPR035093">
    <property type="entry name" value="RelE/ParE_toxin_dom_sf"/>
</dbReference>
<gene>
    <name evidence="2" type="ORF">DPCES_3585</name>
</gene>
<dbReference type="EMBL" id="LK996017">
    <property type="protein sequence ID" value="CDX03471.1"/>
    <property type="molecule type" value="Genomic_DNA"/>
</dbReference>
<reference evidence="2" key="1">
    <citation type="submission" date="2014-07" db="EMBL/GenBank/DDBJ databases">
        <authorList>
            <person name="Hornung V.Bastian."/>
        </authorList>
    </citation>
    <scope>NUCLEOTIDE SEQUENCE</scope>
    <source>
        <strain evidence="2">PCE-S</strain>
    </source>
</reference>
<dbReference type="PANTHER" id="PTHR38813">
    <property type="match status" value="1"/>
</dbReference>
<dbReference type="PANTHER" id="PTHR38813:SF1">
    <property type="entry name" value="TOXIN RELE1-RELATED"/>
    <property type="match status" value="1"/>
</dbReference>
<dbReference type="InterPro" id="IPR007712">
    <property type="entry name" value="RelE/ParE_toxin"/>
</dbReference>